<keyword evidence="4" id="KW-1185">Reference proteome</keyword>
<dbReference type="GO" id="GO:0016874">
    <property type="term" value="F:ligase activity"/>
    <property type="evidence" value="ECO:0007669"/>
    <property type="project" value="UniProtKB-KW"/>
</dbReference>
<dbReference type="PRINTS" id="PR00154">
    <property type="entry name" value="AMPBINDING"/>
</dbReference>
<dbReference type="Gene3D" id="3.40.50.12780">
    <property type="entry name" value="N-terminal domain of ligase-like"/>
    <property type="match status" value="1"/>
</dbReference>
<dbReference type="InterPro" id="IPR010071">
    <property type="entry name" value="AA_adenyl_dom"/>
</dbReference>
<dbReference type="CDD" id="cd05930">
    <property type="entry name" value="A_NRPS"/>
    <property type="match status" value="1"/>
</dbReference>
<dbReference type="InterPro" id="IPR042099">
    <property type="entry name" value="ANL_N_sf"/>
</dbReference>
<evidence type="ECO:0000313" key="4">
    <source>
        <dbReference type="Proteomes" id="UP001501638"/>
    </source>
</evidence>
<dbReference type="PROSITE" id="PS00455">
    <property type="entry name" value="AMP_BINDING"/>
    <property type="match status" value="1"/>
</dbReference>
<dbReference type="InterPro" id="IPR045851">
    <property type="entry name" value="AMP-bd_C_sf"/>
</dbReference>
<dbReference type="SUPFAM" id="SSF56801">
    <property type="entry name" value="Acetyl-CoA synthetase-like"/>
    <property type="match status" value="1"/>
</dbReference>
<protein>
    <submittedName>
        <fullName evidence="3">D-alanine--poly(Phosphoribitol) ligase</fullName>
    </submittedName>
</protein>
<dbReference type="NCBIfam" id="TIGR01733">
    <property type="entry name" value="AA-adenyl-dom"/>
    <property type="match status" value="1"/>
</dbReference>
<dbReference type="RefSeq" id="WP_344320361.1">
    <property type="nucleotide sequence ID" value="NZ_BAAASZ010000005.1"/>
</dbReference>
<dbReference type="InterPro" id="IPR025110">
    <property type="entry name" value="AMP-bd_C"/>
</dbReference>
<sequence length="536" mass="56512">MSTLADQLARTVATRPTAEAVRLRESSIDYAELDRAGGALARTLSETGLRPGDRAAVWLDKSIEAVVAIHAILKAGAAYVPVDPMAPPARVGYMLTDCAATCLITDADRFRLLHEDGVGAVSGLKGGVVVGEPYDPPAAGPATGARWTGWDQAVDGTVTPAARSAEVAPTDLAYVLYTSGSTGVPKGVMLSHRNAIAFVDWAAAEFGVGPEDRIASHAPLHFDLSIFDVFAAARTGACLVLVPESKRASGAALNRLVAEERITVWYSVPGALVRMLDAKNHALLGTSALRTVLFAGEVFPVKHLRRLRAAVPDAQLCNLYGPTETNVCTFHRVTDEDLAPERTAPPPIGRPCPYTSAHLVDADGRQVPLVPGAEGELCVGGDSVMLGYWGAPADPGPTATAPVHRTGDIVRFDGDRGYTFVGRRDHMVKVRGYRVELEDVEAALLTSAAVHEAACVVTGVGDDEARLEAYVVPADGAPASPAELRRHCLAVLPRYMVPAAFHLVDALPRTSTGKTDRRALAAVPDAGKEVPCRPAS</sequence>
<dbReference type="PANTHER" id="PTHR45527:SF1">
    <property type="entry name" value="FATTY ACID SYNTHASE"/>
    <property type="match status" value="1"/>
</dbReference>
<name>A0ABN3JBU7_9ACTN</name>
<evidence type="ECO:0000259" key="1">
    <source>
        <dbReference type="Pfam" id="PF00501"/>
    </source>
</evidence>
<proteinExistence type="predicted"/>
<accession>A0ABN3JBU7</accession>
<dbReference type="Pfam" id="PF13193">
    <property type="entry name" value="AMP-binding_C"/>
    <property type="match status" value="1"/>
</dbReference>
<dbReference type="Proteomes" id="UP001501638">
    <property type="component" value="Unassembled WGS sequence"/>
</dbReference>
<reference evidence="3 4" key="1">
    <citation type="journal article" date="2019" name="Int. J. Syst. Evol. Microbiol.">
        <title>The Global Catalogue of Microorganisms (GCM) 10K type strain sequencing project: providing services to taxonomists for standard genome sequencing and annotation.</title>
        <authorList>
            <consortium name="The Broad Institute Genomics Platform"/>
            <consortium name="The Broad Institute Genome Sequencing Center for Infectious Disease"/>
            <person name="Wu L."/>
            <person name="Ma J."/>
        </authorList>
    </citation>
    <scope>NUCLEOTIDE SEQUENCE [LARGE SCALE GENOMIC DNA]</scope>
    <source>
        <strain evidence="3 4">JCM 6305</strain>
    </source>
</reference>
<dbReference type="EMBL" id="BAAASZ010000005">
    <property type="protein sequence ID" value="GAA2425496.1"/>
    <property type="molecule type" value="Genomic_DNA"/>
</dbReference>
<evidence type="ECO:0000259" key="2">
    <source>
        <dbReference type="Pfam" id="PF13193"/>
    </source>
</evidence>
<dbReference type="PANTHER" id="PTHR45527">
    <property type="entry name" value="NONRIBOSOMAL PEPTIDE SYNTHETASE"/>
    <property type="match status" value="1"/>
</dbReference>
<keyword evidence="3" id="KW-0436">Ligase</keyword>
<dbReference type="InterPro" id="IPR020845">
    <property type="entry name" value="AMP-binding_CS"/>
</dbReference>
<gene>
    <name evidence="3" type="ORF">GCM10010405_05020</name>
</gene>
<dbReference type="Pfam" id="PF00501">
    <property type="entry name" value="AMP-binding"/>
    <property type="match status" value="1"/>
</dbReference>
<dbReference type="InterPro" id="IPR020459">
    <property type="entry name" value="AMP-binding"/>
</dbReference>
<dbReference type="InterPro" id="IPR000873">
    <property type="entry name" value="AMP-dep_synth/lig_dom"/>
</dbReference>
<comment type="caution">
    <text evidence="3">The sequence shown here is derived from an EMBL/GenBank/DDBJ whole genome shotgun (WGS) entry which is preliminary data.</text>
</comment>
<evidence type="ECO:0000313" key="3">
    <source>
        <dbReference type="EMBL" id="GAA2425496.1"/>
    </source>
</evidence>
<dbReference type="Gene3D" id="3.30.300.30">
    <property type="match status" value="1"/>
</dbReference>
<organism evidence="3 4">
    <name type="scientific">Streptomyces macrosporus</name>
    <dbReference type="NCBI Taxonomy" id="44032"/>
    <lineage>
        <taxon>Bacteria</taxon>
        <taxon>Bacillati</taxon>
        <taxon>Actinomycetota</taxon>
        <taxon>Actinomycetes</taxon>
        <taxon>Kitasatosporales</taxon>
        <taxon>Streptomycetaceae</taxon>
        <taxon>Streptomyces</taxon>
    </lineage>
</organism>
<feature type="domain" description="AMP-binding enzyme C-terminal" evidence="2">
    <location>
        <begin position="440"/>
        <end position="514"/>
    </location>
</feature>
<feature type="domain" description="AMP-dependent synthetase/ligase" evidence="1">
    <location>
        <begin position="9"/>
        <end position="389"/>
    </location>
</feature>